<sequence length="129" mass="14794">MKLSLSLLLFFSPRDEGKKEGHPHIPCVFFLTGMSPPYTSITAKRPTCLGWADGAAVPSLASTKLLLLLLFSFFKLFLFLSLQPYLRICLRVHFLLLLLWLFLSESEGTRSNSTQRKYIYISKKQKVHQ</sequence>
<evidence type="ECO:0000256" key="1">
    <source>
        <dbReference type="SAM" id="Phobius"/>
    </source>
</evidence>
<protein>
    <submittedName>
        <fullName evidence="2">Uncharacterized protein</fullName>
    </submittedName>
</protein>
<dbReference type="EMBL" id="AYLP01000162">
    <property type="protein sequence ID" value="ESS62765.1"/>
    <property type="molecule type" value="Genomic_DNA"/>
</dbReference>
<organism evidence="2 3">
    <name type="scientific">Trypanosoma cruzi Dm28c</name>
    <dbReference type="NCBI Taxonomy" id="1416333"/>
    <lineage>
        <taxon>Eukaryota</taxon>
        <taxon>Discoba</taxon>
        <taxon>Euglenozoa</taxon>
        <taxon>Kinetoplastea</taxon>
        <taxon>Metakinetoplastina</taxon>
        <taxon>Trypanosomatida</taxon>
        <taxon>Trypanosomatidae</taxon>
        <taxon>Trypanosoma</taxon>
        <taxon>Schizotrypanum</taxon>
    </lineage>
</organism>
<reference evidence="2 3" key="1">
    <citation type="journal article" date="2014" name="Genome Announc.">
        <title>Trypanosoma cruzi Clone Dm28c Draft Genome Sequence.</title>
        <authorList>
            <person name="Grisard E.C."/>
            <person name="Teixeira S.M."/>
            <person name="de Almeida L.G."/>
            <person name="Stoco P.H."/>
            <person name="Gerber A.L."/>
            <person name="Talavera-Lopez C."/>
            <person name="Lima O.C."/>
            <person name="Andersson B."/>
            <person name="de Vasconcelos A.T."/>
        </authorList>
    </citation>
    <scope>NUCLEOTIDE SEQUENCE [LARGE SCALE GENOMIC DNA]</scope>
    <source>
        <strain evidence="2 3">Dm28c</strain>
    </source>
</reference>
<keyword evidence="1" id="KW-0472">Membrane</keyword>
<gene>
    <name evidence="2" type="ORF">TCDM_09540</name>
</gene>
<dbReference type="Proteomes" id="UP000017861">
    <property type="component" value="Unassembled WGS sequence"/>
</dbReference>
<comment type="caution">
    <text evidence="2">The sequence shown here is derived from an EMBL/GenBank/DDBJ whole genome shotgun (WGS) entry which is preliminary data.</text>
</comment>
<feature type="transmembrane region" description="Helical" evidence="1">
    <location>
        <begin position="55"/>
        <end position="78"/>
    </location>
</feature>
<name>V5APS3_TRYCR</name>
<proteinExistence type="predicted"/>
<accession>V5APS3</accession>
<evidence type="ECO:0000313" key="2">
    <source>
        <dbReference type="EMBL" id="ESS62765.1"/>
    </source>
</evidence>
<dbReference type="AlphaFoldDB" id="V5APS3"/>
<keyword evidence="1" id="KW-0812">Transmembrane</keyword>
<keyword evidence="1" id="KW-1133">Transmembrane helix</keyword>
<evidence type="ECO:0000313" key="3">
    <source>
        <dbReference type="Proteomes" id="UP000017861"/>
    </source>
</evidence>
<dbReference type="VEuPathDB" id="TriTrypDB:TCDM_09540"/>